<dbReference type="Proteomes" id="UP000308092">
    <property type="component" value="Unassembled WGS sequence"/>
</dbReference>
<keyword evidence="3" id="KW-0812">Transmembrane</keyword>
<gene>
    <name evidence="4" type="ORF">EYZ11_010970</name>
</gene>
<proteinExistence type="predicted"/>
<dbReference type="PANTHER" id="PTHR37534">
    <property type="entry name" value="TRANSCRIPTIONAL ACTIVATOR PROTEIN UGA3"/>
    <property type="match status" value="1"/>
</dbReference>
<reference evidence="4 5" key="1">
    <citation type="submission" date="2019-03" db="EMBL/GenBank/DDBJ databases">
        <title>The genome sequence of a newly discovered highly antifungal drug resistant Aspergillus species, Aspergillus tanneri NIH 1004.</title>
        <authorList>
            <person name="Mounaud S."/>
            <person name="Singh I."/>
            <person name="Joardar V."/>
            <person name="Pakala S."/>
            <person name="Pakala S."/>
            <person name="Venepally P."/>
            <person name="Hoover J."/>
            <person name="Nierman W."/>
            <person name="Chung J."/>
            <person name="Losada L."/>
        </authorList>
    </citation>
    <scope>NUCLEOTIDE SEQUENCE [LARGE SCALE GENOMIC DNA]</scope>
    <source>
        <strain evidence="4 5">NIH1004</strain>
    </source>
</reference>
<dbReference type="GO" id="GO:0003700">
    <property type="term" value="F:DNA-binding transcription factor activity"/>
    <property type="evidence" value="ECO:0007669"/>
    <property type="project" value="TreeGrafter"/>
</dbReference>
<evidence type="ECO:0000256" key="1">
    <source>
        <dbReference type="ARBA" id="ARBA00023242"/>
    </source>
</evidence>
<dbReference type="GO" id="GO:0000976">
    <property type="term" value="F:transcription cis-regulatory region binding"/>
    <property type="evidence" value="ECO:0007669"/>
    <property type="project" value="TreeGrafter"/>
</dbReference>
<keyword evidence="3" id="KW-1133">Transmembrane helix</keyword>
<name>A0A4S3J431_9EURO</name>
<dbReference type="EMBL" id="SOSA01000632">
    <property type="protein sequence ID" value="THC89590.1"/>
    <property type="molecule type" value="Genomic_DNA"/>
</dbReference>
<protein>
    <recommendedName>
        <fullName evidence="6">Transcription factor domain-containing protein</fullName>
    </recommendedName>
</protein>
<keyword evidence="5" id="KW-1185">Reference proteome</keyword>
<keyword evidence="3" id="KW-0472">Membrane</keyword>
<dbReference type="AlphaFoldDB" id="A0A4S3J431"/>
<evidence type="ECO:0000313" key="5">
    <source>
        <dbReference type="Proteomes" id="UP000308092"/>
    </source>
</evidence>
<evidence type="ECO:0000256" key="3">
    <source>
        <dbReference type="SAM" id="Phobius"/>
    </source>
</evidence>
<evidence type="ECO:0000256" key="2">
    <source>
        <dbReference type="SAM" id="MobiDB-lite"/>
    </source>
</evidence>
<feature type="transmembrane region" description="Helical" evidence="3">
    <location>
        <begin position="422"/>
        <end position="445"/>
    </location>
</feature>
<dbReference type="GO" id="GO:0005634">
    <property type="term" value="C:nucleus"/>
    <property type="evidence" value="ECO:0007669"/>
    <property type="project" value="TreeGrafter"/>
</dbReference>
<organism evidence="4 5">
    <name type="scientific">Aspergillus tanneri</name>
    <dbReference type="NCBI Taxonomy" id="1220188"/>
    <lineage>
        <taxon>Eukaryota</taxon>
        <taxon>Fungi</taxon>
        <taxon>Dikarya</taxon>
        <taxon>Ascomycota</taxon>
        <taxon>Pezizomycotina</taxon>
        <taxon>Eurotiomycetes</taxon>
        <taxon>Eurotiomycetidae</taxon>
        <taxon>Eurotiales</taxon>
        <taxon>Aspergillaceae</taxon>
        <taxon>Aspergillus</taxon>
        <taxon>Aspergillus subgen. Circumdati</taxon>
    </lineage>
</organism>
<keyword evidence="1" id="KW-0539">Nucleus</keyword>
<sequence>MQSCLQGDPKLRANSSVFERDAGLAADGEGNDATGDERKPRCENCEAKGFSCSTQAVQDAESATALTTSVTPGPTVELPTGPENAGSAEAQPSGPVTYFPAVDGDISRASTTPGPSNDSPLRESRGVIAKDRNLTRAVCGYNSKPCLLDDATFPNITPACVNGEIGLLRYFRYYLAPWIDAGDPECTFAIQVLLLAKSKRSLLAAILALSSTHSCLLRDRSGNERSAAFRHEAEQGLAVADDPVGRTLIMLQDFFSFHPRQWRDFLLSQIRTFDSVRPVNSLQSGLSEPWWLLNFRIVISAQAPLMLSHSWLLPGGYRIGSYPLPQQQSSAKLVYLRALLLLAHCLCVLFAQPGTLSPLPEGGGQLAARSSSKTDFTSLWASLWTDCQEWYHDRQVEMQAIVDIRGADADQINPGSYSSFPILIYTTPLALLANAIYHITSFLLLTHRPRLLKTIAGPRYFTSRIWHAQAIIGIATSNEFGEQWDTILIAGLLTVARDMTHASQQSILLNLLGKIAMETGINLDHEIDVLRSGWDISQYDEETIG</sequence>
<comment type="caution">
    <text evidence="4">The sequence shown here is derived from an EMBL/GenBank/DDBJ whole genome shotgun (WGS) entry which is preliminary data.</text>
</comment>
<dbReference type="PANTHER" id="PTHR37534:SF4">
    <property type="entry name" value="ZN(II)2CYS6 TRANSCRIPTION FACTOR (EUROFUNG)"/>
    <property type="match status" value="1"/>
</dbReference>
<feature type="region of interest" description="Disordered" evidence="2">
    <location>
        <begin position="56"/>
        <end position="94"/>
    </location>
</feature>
<dbReference type="GO" id="GO:0045944">
    <property type="term" value="P:positive regulation of transcription by RNA polymerase II"/>
    <property type="evidence" value="ECO:0007669"/>
    <property type="project" value="TreeGrafter"/>
</dbReference>
<accession>A0A4S3J431</accession>
<dbReference type="VEuPathDB" id="FungiDB:EYZ11_010970"/>
<feature type="region of interest" description="Disordered" evidence="2">
    <location>
        <begin position="1"/>
        <end position="41"/>
    </location>
</feature>
<evidence type="ECO:0008006" key="6">
    <source>
        <dbReference type="Google" id="ProtNLM"/>
    </source>
</evidence>
<evidence type="ECO:0000313" key="4">
    <source>
        <dbReference type="EMBL" id="THC89590.1"/>
    </source>
</evidence>